<sequence>MPLFAQQNDDQDRIYFQPTDLRVTPQHHQHADIKEPQPVTAHNHLEDGASTPFKMNDAERGGNGLPDCKTQADYLDFFIDIESILRGQLMQLQTVSSYKLEIERLVKDEPDTCILLAARALDESLTDLKHILHGNVSLIEQVKSMKMVSKNCIDNPSDGLLDTSDEVSELDQDGGSESDSSLTDVDTSSDARGRKLSDQWNISTPGDDPFVDKPSARVVELSHQPCELNYHPDFTQLPGRMLYVPFSKDDDASQMQSCRVILSNLPPDATIAQVLKGVQCYGGLMGVTMLNTKPFCGDKTQSALLEFVYPQSAADYAEAIHSHELFYENKRGAKFQAAAWLIPSPSYTYSYHERQLLDKGQTRAILVKNFPETAVWYFLCAVGVSRVVDVRRVENENGFIFEFTTINQAARVAGLIWIGKFLDIYKATKRGSFSYTIVDDSSQAPHQDFGYEGGYIEHMAPDFLEVEWNREPFNAYWPSEQKPVMRQQGLTPEKPIKPARPTTVERLAKQYDIDVDEVADYLEERENYEDTDFRIIGSDITLTRRKWGWRITKEDETKLLMAMTLHESDWADEWDSHFEIRREVNLRTWEQYGMLAKERRERAEEQGLDEGKIPSGCESLKSAPVPAMVKKYLDVSKVTYLEV</sequence>
<dbReference type="EMBL" id="JAVFKD010000015">
    <property type="protein sequence ID" value="KAK5988553.1"/>
    <property type="molecule type" value="Genomic_DNA"/>
</dbReference>
<feature type="compositionally biased region" description="Acidic residues" evidence="1">
    <location>
        <begin position="163"/>
        <end position="176"/>
    </location>
</feature>
<accession>A0ABR0S8P7</accession>
<protein>
    <recommendedName>
        <fullName evidence="4">RRM domain-containing protein</fullName>
    </recommendedName>
</protein>
<dbReference type="InterPro" id="IPR035979">
    <property type="entry name" value="RBD_domain_sf"/>
</dbReference>
<dbReference type="Proteomes" id="UP001338125">
    <property type="component" value="Unassembled WGS sequence"/>
</dbReference>
<evidence type="ECO:0008006" key="4">
    <source>
        <dbReference type="Google" id="ProtNLM"/>
    </source>
</evidence>
<dbReference type="InterPro" id="IPR012677">
    <property type="entry name" value="Nucleotide-bd_a/b_plait_sf"/>
</dbReference>
<organism evidence="2 3">
    <name type="scientific">Cladobotryum mycophilum</name>
    <dbReference type="NCBI Taxonomy" id="491253"/>
    <lineage>
        <taxon>Eukaryota</taxon>
        <taxon>Fungi</taxon>
        <taxon>Dikarya</taxon>
        <taxon>Ascomycota</taxon>
        <taxon>Pezizomycotina</taxon>
        <taxon>Sordariomycetes</taxon>
        <taxon>Hypocreomycetidae</taxon>
        <taxon>Hypocreales</taxon>
        <taxon>Hypocreaceae</taxon>
        <taxon>Cladobotryum</taxon>
    </lineage>
</organism>
<gene>
    <name evidence="2" type="ORF">PT974_10037</name>
</gene>
<evidence type="ECO:0000313" key="3">
    <source>
        <dbReference type="Proteomes" id="UP001338125"/>
    </source>
</evidence>
<evidence type="ECO:0000256" key="1">
    <source>
        <dbReference type="SAM" id="MobiDB-lite"/>
    </source>
</evidence>
<feature type="compositionally biased region" description="Low complexity" evidence="1">
    <location>
        <begin position="177"/>
        <end position="188"/>
    </location>
</feature>
<reference evidence="2 3" key="1">
    <citation type="submission" date="2024-01" db="EMBL/GenBank/DDBJ databases">
        <title>Complete genome of Cladobotryum mycophilum ATHUM6906.</title>
        <authorList>
            <person name="Christinaki A.C."/>
            <person name="Myridakis A.I."/>
            <person name="Kouvelis V.N."/>
        </authorList>
    </citation>
    <scope>NUCLEOTIDE SEQUENCE [LARGE SCALE GENOMIC DNA]</scope>
    <source>
        <strain evidence="2 3">ATHUM6906</strain>
    </source>
</reference>
<feature type="region of interest" description="Disordered" evidence="1">
    <location>
        <begin position="25"/>
        <end position="64"/>
    </location>
</feature>
<evidence type="ECO:0000313" key="2">
    <source>
        <dbReference type="EMBL" id="KAK5988553.1"/>
    </source>
</evidence>
<name>A0ABR0S8P7_9HYPO</name>
<comment type="caution">
    <text evidence="2">The sequence shown here is derived from an EMBL/GenBank/DDBJ whole genome shotgun (WGS) entry which is preliminary data.</text>
</comment>
<proteinExistence type="predicted"/>
<dbReference type="SUPFAM" id="SSF54928">
    <property type="entry name" value="RNA-binding domain, RBD"/>
    <property type="match status" value="1"/>
</dbReference>
<dbReference type="Gene3D" id="3.30.70.330">
    <property type="match status" value="1"/>
</dbReference>
<keyword evidence="3" id="KW-1185">Reference proteome</keyword>
<feature type="region of interest" description="Disordered" evidence="1">
    <location>
        <begin position="157"/>
        <end position="209"/>
    </location>
</feature>